<accession>A0AAW1T718</accession>
<comment type="caution">
    <text evidence="3">The sequence shown here is derived from an EMBL/GenBank/DDBJ whole genome shotgun (WGS) entry which is preliminary data.</text>
</comment>
<protein>
    <submittedName>
        <fullName evidence="3">Uncharacterized protein</fullName>
    </submittedName>
</protein>
<sequence length="559" mass="63260">MSSCRSQIRSAGTSRPGDCQLFMPDLQRKLELKTAALSQVLLQMANGGTPDDGTNLSSSPSMEVVAILQESAERLNLFTSQVALRKERDDAHRIAQDLQAHHESAWQMTCQELHAKKNQMIHLEDELHKHHQEIQSLVSMKVTQQKEHALQLHREQQRSSELHRQHQDLHRVSSRHEANSKRLAEQLAATQSQLDQYQLVDASRSDALSVLNRKLQQQEQEQTKLIEKLRRELQLEQSRLLEARSQKQASQDQVQKAEESRQLADAKAAQFADAFDHAQQQIEQLKGKLAEQAKKADAAETQSQKAALANRLQLLQKMMQKAQDGQEALRADFKETLERQAAQHALAYKLAERQAALVAKIQHEHDRRSVRQEEEHTLIMAKELERVADSSAIQGAQELQLAHANELTQMQDVHRSAQQQTQADHSGTLQQQEAAHEVSLAQLNAAHEGKLRAYEQQYSVLKDKYLARESRQEDVAKIADLRRIVQEQAAANAIAENNLQQMRAELLLREHNFNKTFQGGGGLQALAVDKAMNAQKGVVDWMIKPKARSKQVAGRRTLG</sequence>
<dbReference type="AlphaFoldDB" id="A0AAW1T718"/>
<evidence type="ECO:0000313" key="3">
    <source>
        <dbReference type="EMBL" id="KAK9864422.1"/>
    </source>
</evidence>
<proteinExistence type="predicted"/>
<dbReference type="EMBL" id="JALJOV010000356">
    <property type="protein sequence ID" value="KAK9864422.1"/>
    <property type="molecule type" value="Genomic_DNA"/>
</dbReference>
<name>A0AAW1T718_9CHLO</name>
<organism evidence="3 4">
    <name type="scientific">Apatococcus fuscideae</name>
    <dbReference type="NCBI Taxonomy" id="2026836"/>
    <lineage>
        <taxon>Eukaryota</taxon>
        <taxon>Viridiplantae</taxon>
        <taxon>Chlorophyta</taxon>
        <taxon>core chlorophytes</taxon>
        <taxon>Trebouxiophyceae</taxon>
        <taxon>Chlorellales</taxon>
        <taxon>Chlorellaceae</taxon>
        <taxon>Apatococcus</taxon>
    </lineage>
</organism>
<evidence type="ECO:0000313" key="4">
    <source>
        <dbReference type="Proteomes" id="UP001485043"/>
    </source>
</evidence>
<keyword evidence="1" id="KW-0175">Coiled coil</keyword>
<evidence type="ECO:0000256" key="2">
    <source>
        <dbReference type="SAM" id="MobiDB-lite"/>
    </source>
</evidence>
<feature type="coiled-coil region" evidence="1">
    <location>
        <begin position="444"/>
        <end position="505"/>
    </location>
</feature>
<evidence type="ECO:0000256" key="1">
    <source>
        <dbReference type="SAM" id="Coils"/>
    </source>
</evidence>
<gene>
    <name evidence="3" type="ORF">WJX84_004075</name>
</gene>
<feature type="region of interest" description="Disordered" evidence="2">
    <location>
        <begin position="242"/>
        <end position="261"/>
    </location>
</feature>
<feature type="region of interest" description="Disordered" evidence="2">
    <location>
        <begin position="411"/>
        <end position="435"/>
    </location>
</feature>
<feature type="compositionally biased region" description="Polar residues" evidence="2">
    <location>
        <begin position="411"/>
        <end position="433"/>
    </location>
</feature>
<keyword evidence="4" id="KW-1185">Reference proteome</keyword>
<dbReference type="Proteomes" id="UP001485043">
    <property type="component" value="Unassembled WGS sequence"/>
</dbReference>
<feature type="region of interest" description="Disordered" evidence="2">
    <location>
        <begin position="151"/>
        <end position="180"/>
    </location>
</feature>
<reference evidence="3 4" key="1">
    <citation type="journal article" date="2024" name="Nat. Commun.">
        <title>Phylogenomics reveals the evolutionary origins of lichenization in chlorophyte algae.</title>
        <authorList>
            <person name="Puginier C."/>
            <person name="Libourel C."/>
            <person name="Otte J."/>
            <person name="Skaloud P."/>
            <person name="Haon M."/>
            <person name="Grisel S."/>
            <person name="Petersen M."/>
            <person name="Berrin J.G."/>
            <person name="Delaux P.M."/>
            <person name="Dal Grande F."/>
            <person name="Keller J."/>
        </authorList>
    </citation>
    <scope>NUCLEOTIDE SEQUENCE [LARGE SCALE GENOMIC DNA]</scope>
    <source>
        <strain evidence="3 4">SAG 2523</strain>
    </source>
</reference>